<keyword evidence="2" id="KW-1185">Reference proteome</keyword>
<gene>
    <name evidence="1" type="ORF">AB6713_11725</name>
</gene>
<protein>
    <submittedName>
        <fullName evidence="1">Uncharacterized protein</fullName>
    </submittedName>
</protein>
<reference evidence="1 2" key="1">
    <citation type="submission" date="2024-07" db="EMBL/GenBank/DDBJ databases">
        <title>Luteimonas salilacus sp. nov., isolated from the shore soil of Salt Lake in Tibet of China.</title>
        <authorList>
            <person name="Zhang X."/>
            <person name="Li A."/>
        </authorList>
    </citation>
    <scope>NUCLEOTIDE SEQUENCE [LARGE SCALE GENOMIC DNA]</scope>
    <source>
        <strain evidence="1 2">B3-2-R+30</strain>
    </source>
</reference>
<dbReference type="EMBL" id="JBFWIC010000015">
    <property type="protein sequence ID" value="MEZ0475279.1"/>
    <property type="molecule type" value="Genomic_DNA"/>
</dbReference>
<sequence>MTAGKFPPEEPVGIVESADHMVMLRSLYLQQLRDRLGGQAVIDTTTAAQRNGRIWDSLSARAGE</sequence>
<dbReference type="Proteomes" id="UP001566331">
    <property type="component" value="Unassembled WGS sequence"/>
</dbReference>
<comment type="caution">
    <text evidence="1">The sequence shown here is derived from an EMBL/GenBank/DDBJ whole genome shotgun (WGS) entry which is preliminary data.</text>
</comment>
<dbReference type="RefSeq" id="WP_370562813.1">
    <property type="nucleotide sequence ID" value="NZ_JBFWIB010000002.1"/>
</dbReference>
<accession>A0ABV4HV71</accession>
<evidence type="ECO:0000313" key="1">
    <source>
        <dbReference type="EMBL" id="MEZ0475279.1"/>
    </source>
</evidence>
<name>A0ABV4HV71_9GAMM</name>
<evidence type="ECO:0000313" key="2">
    <source>
        <dbReference type="Proteomes" id="UP001566331"/>
    </source>
</evidence>
<organism evidence="1 2">
    <name type="scientific">Luteimonas salinilitoris</name>
    <dbReference type="NCBI Taxonomy" id="3237697"/>
    <lineage>
        <taxon>Bacteria</taxon>
        <taxon>Pseudomonadati</taxon>
        <taxon>Pseudomonadota</taxon>
        <taxon>Gammaproteobacteria</taxon>
        <taxon>Lysobacterales</taxon>
        <taxon>Lysobacteraceae</taxon>
        <taxon>Luteimonas</taxon>
    </lineage>
</organism>
<proteinExistence type="predicted"/>